<dbReference type="AlphaFoldDB" id="A0A4R6EEE3"/>
<accession>A0A4R6EEE3</accession>
<dbReference type="InterPro" id="IPR027275">
    <property type="entry name" value="PRC-brl_dom"/>
</dbReference>
<gene>
    <name evidence="3" type="ORF">C7389_103187</name>
</gene>
<sequence length="151" mass="16257">MASAYPPQTGSTTRSGGNPAIVGAETDIPNGPGPEVMAASTLEGDDVVNRLGEDLGKIKEIMIDVPSGRVAYAVLSSGGFLGLGDKLFAIPWSALTLDVNRKCFVLDVDAERLKNAPGFDKDHWPSMADTTWANEVHAYYGQRAYWQPDRM</sequence>
<dbReference type="InterPro" id="IPR011033">
    <property type="entry name" value="PRC_barrel-like_sf"/>
</dbReference>
<proteinExistence type="predicted"/>
<dbReference type="PANTHER" id="PTHR36505">
    <property type="entry name" value="BLR1072 PROTEIN"/>
    <property type="match status" value="1"/>
</dbReference>
<evidence type="ECO:0000259" key="2">
    <source>
        <dbReference type="Pfam" id="PF05239"/>
    </source>
</evidence>
<evidence type="ECO:0000313" key="3">
    <source>
        <dbReference type="EMBL" id="TDN55849.1"/>
    </source>
</evidence>
<protein>
    <submittedName>
        <fullName evidence="3">Sporulation protein YlmC with PRC-barrel domain</fullName>
    </submittedName>
</protein>
<name>A0A4R6EEE3_9RHOO</name>
<feature type="region of interest" description="Disordered" evidence="1">
    <location>
        <begin position="1"/>
        <end position="32"/>
    </location>
</feature>
<organism evidence="3 4">
    <name type="scientific">Azoarcus indigens</name>
    <dbReference type="NCBI Taxonomy" id="29545"/>
    <lineage>
        <taxon>Bacteria</taxon>
        <taxon>Pseudomonadati</taxon>
        <taxon>Pseudomonadota</taxon>
        <taxon>Betaproteobacteria</taxon>
        <taxon>Rhodocyclales</taxon>
        <taxon>Zoogloeaceae</taxon>
        <taxon>Azoarcus</taxon>
    </lineage>
</organism>
<dbReference type="EMBL" id="SNVV01000003">
    <property type="protein sequence ID" value="TDN55849.1"/>
    <property type="molecule type" value="Genomic_DNA"/>
</dbReference>
<reference evidence="3 4" key="1">
    <citation type="submission" date="2019-03" db="EMBL/GenBank/DDBJ databases">
        <title>Genomic Encyclopedia of Type Strains, Phase IV (KMG-IV): sequencing the most valuable type-strain genomes for metagenomic binning, comparative biology and taxonomic classification.</title>
        <authorList>
            <person name="Goeker M."/>
        </authorList>
    </citation>
    <scope>NUCLEOTIDE SEQUENCE [LARGE SCALE GENOMIC DNA]</scope>
    <source>
        <strain evidence="3 4">DSM 12121</strain>
    </source>
</reference>
<evidence type="ECO:0000256" key="1">
    <source>
        <dbReference type="SAM" id="MobiDB-lite"/>
    </source>
</evidence>
<dbReference type="Gene3D" id="2.30.30.240">
    <property type="entry name" value="PRC-barrel domain"/>
    <property type="match status" value="1"/>
</dbReference>
<feature type="domain" description="PRC-barrel" evidence="2">
    <location>
        <begin position="35"/>
        <end position="112"/>
    </location>
</feature>
<dbReference type="SUPFAM" id="SSF50346">
    <property type="entry name" value="PRC-barrel domain"/>
    <property type="match status" value="1"/>
</dbReference>
<dbReference type="Pfam" id="PF05239">
    <property type="entry name" value="PRC"/>
    <property type="match status" value="1"/>
</dbReference>
<dbReference type="Proteomes" id="UP000295129">
    <property type="component" value="Unassembled WGS sequence"/>
</dbReference>
<dbReference type="OrthoDB" id="286778at2"/>
<dbReference type="PANTHER" id="PTHR36505:SF1">
    <property type="entry name" value="BLR1072 PROTEIN"/>
    <property type="match status" value="1"/>
</dbReference>
<evidence type="ECO:0000313" key="4">
    <source>
        <dbReference type="Proteomes" id="UP000295129"/>
    </source>
</evidence>
<keyword evidence="4" id="KW-1185">Reference proteome</keyword>
<dbReference type="RefSeq" id="WP_133589105.1">
    <property type="nucleotide sequence ID" value="NZ_SNVV01000003.1"/>
</dbReference>
<feature type="compositionally biased region" description="Polar residues" evidence="1">
    <location>
        <begin position="1"/>
        <end position="16"/>
    </location>
</feature>
<comment type="caution">
    <text evidence="3">The sequence shown here is derived from an EMBL/GenBank/DDBJ whole genome shotgun (WGS) entry which is preliminary data.</text>
</comment>